<dbReference type="Proteomes" id="UP000182471">
    <property type="component" value="Unassembled WGS sequence"/>
</dbReference>
<keyword evidence="3" id="KW-1185">Reference proteome</keyword>
<organism evidence="2 3">
    <name type="scientific">Lachnobacterium bovis</name>
    <dbReference type="NCBI Taxonomy" id="140626"/>
    <lineage>
        <taxon>Bacteria</taxon>
        <taxon>Bacillati</taxon>
        <taxon>Bacillota</taxon>
        <taxon>Clostridia</taxon>
        <taxon>Lachnospirales</taxon>
        <taxon>Lachnospiraceae</taxon>
        <taxon>Lachnobacterium</taxon>
    </lineage>
</organism>
<dbReference type="AlphaFoldDB" id="A0A1H9U9R4"/>
<evidence type="ECO:0000256" key="1">
    <source>
        <dbReference type="SAM" id="Phobius"/>
    </source>
</evidence>
<evidence type="ECO:0000313" key="3">
    <source>
        <dbReference type="Proteomes" id="UP000182471"/>
    </source>
</evidence>
<gene>
    <name evidence="2" type="ORF">SAMN02910429_02007</name>
</gene>
<reference evidence="3" key="1">
    <citation type="submission" date="2016-10" db="EMBL/GenBank/DDBJ databases">
        <authorList>
            <person name="Varghese N."/>
            <person name="Submissions S."/>
        </authorList>
    </citation>
    <scope>NUCLEOTIDE SEQUENCE [LARGE SCALE GENOMIC DNA]</scope>
    <source>
        <strain evidence="3">S1b</strain>
    </source>
</reference>
<feature type="transmembrane region" description="Helical" evidence="1">
    <location>
        <begin position="43"/>
        <end position="63"/>
    </location>
</feature>
<accession>A0A1H9U9R4</accession>
<evidence type="ECO:0000313" key="2">
    <source>
        <dbReference type="EMBL" id="SES06215.1"/>
    </source>
</evidence>
<dbReference type="EMBL" id="FOGW01000025">
    <property type="protein sequence ID" value="SES06215.1"/>
    <property type="molecule type" value="Genomic_DNA"/>
</dbReference>
<keyword evidence="1" id="KW-0472">Membrane</keyword>
<dbReference type="RefSeq" id="WP_029067420.1">
    <property type="nucleotide sequence ID" value="NZ_FOGW01000025.1"/>
</dbReference>
<keyword evidence="1" id="KW-0812">Transmembrane</keyword>
<proteinExistence type="predicted"/>
<keyword evidence="1" id="KW-1133">Transmembrane helix</keyword>
<protein>
    <submittedName>
        <fullName evidence="2">Uncharacterized protein</fullName>
    </submittedName>
</protein>
<sequence>MTTQMKVDYIFGVAGIFIGLLGVIPEMYAFIKKKEVSIVDRVFDGIAICMLILSVSVFLVPAIKASVQIYNNDFITKRGIIESSKPNEEGEWRVFEEDNNVYYYEDRGHKYTRGDNVTIYIIPETKEFYKMEVQNER</sequence>
<name>A0A1H9U9R4_9FIRM</name>
<feature type="transmembrane region" description="Helical" evidence="1">
    <location>
        <begin position="12"/>
        <end position="31"/>
    </location>
</feature>